<dbReference type="Pfam" id="PF01270">
    <property type="entry name" value="Glyco_hydro_8"/>
    <property type="match status" value="1"/>
</dbReference>
<reference evidence="9" key="3">
    <citation type="submission" date="2021-09" db="EMBL/GenBank/DDBJ databases">
        <authorList>
            <person name="Gilroy R."/>
        </authorList>
    </citation>
    <scope>NUCLEOTIDE SEQUENCE</scope>
    <source>
        <strain evidence="9">CHK175-13533</strain>
    </source>
</reference>
<keyword evidence="7" id="KW-0119">Carbohydrate metabolism</keyword>
<organism evidence="9 11">
    <name type="scientific">Paenalcaligenes hominis</name>
    <dbReference type="NCBI Taxonomy" id="643674"/>
    <lineage>
        <taxon>Bacteria</taxon>
        <taxon>Pseudomonadati</taxon>
        <taxon>Pseudomonadota</taxon>
        <taxon>Betaproteobacteria</taxon>
        <taxon>Burkholderiales</taxon>
        <taxon>Alcaligenaceae</taxon>
        <taxon>Paenalcaligenes</taxon>
    </lineage>
</organism>
<dbReference type="PRINTS" id="PR00735">
    <property type="entry name" value="GLHYDRLASE8"/>
</dbReference>
<evidence type="ECO:0000256" key="1">
    <source>
        <dbReference type="ARBA" id="ARBA00000966"/>
    </source>
</evidence>
<dbReference type="NCBIfam" id="NF008305">
    <property type="entry name" value="PRK11097.1"/>
    <property type="match status" value="1"/>
</dbReference>
<evidence type="ECO:0000313" key="12">
    <source>
        <dbReference type="Proteomes" id="UP000783934"/>
    </source>
</evidence>
<dbReference type="RefSeq" id="WP_167661813.1">
    <property type="nucleotide sequence ID" value="NZ_BMCQ01000005.1"/>
</dbReference>
<keyword evidence="12" id="KW-1185">Reference proteome</keyword>
<feature type="signal peptide" evidence="8">
    <location>
        <begin position="1"/>
        <end position="21"/>
    </location>
</feature>
<dbReference type="InterPro" id="IPR002037">
    <property type="entry name" value="Glyco_hydro_8"/>
</dbReference>
<dbReference type="InterPro" id="IPR008928">
    <property type="entry name" value="6-hairpin_glycosidase_sf"/>
</dbReference>
<accession>A0A9D2VG93</accession>
<keyword evidence="8" id="KW-0732">Signal</keyword>
<dbReference type="EMBL" id="DYTQ01000061">
    <property type="protein sequence ID" value="HJH23970.1"/>
    <property type="molecule type" value="Genomic_DNA"/>
</dbReference>
<dbReference type="EMBL" id="JAATIZ010000004">
    <property type="protein sequence ID" value="NJB65883.1"/>
    <property type="molecule type" value="Genomic_DNA"/>
</dbReference>
<evidence type="ECO:0000313" key="10">
    <source>
        <dbReference type="EMBL" id="NJB65883.1"/>
    </source>
</evidence>
<evidence type="ECO:0000256" key="3">
    <source>
        <dbReference type="ARBA" id="ARBA00012601"/>
    </source>
</evidence>
<dbReference type="AlphaFoldDB" id="A0A9D2VG93"/>
<protein>
    <recommendedName>
        <fullName evidence="3">cellulase</fullName>
        <ecNumber evidence="3">3.2.1.4</ecNumber>
    </recommendedName>
</protein>
<name>A0A9D2VG93_9BURK</name>
<dbReference type="Gene3D" id="1.50.10.10">
    <property type="match status" value="1"/>
</dbReference>
<evidence type="ECO:0000313" key="11">
    <source>
        <dbReference type="Proteomes" id="UP000700248"/>
    </source>
</evidence>
<dbReference type="InterPro" id="IPR012341">
    <property type="entry name" value="6hp_glycosidase-like_sf"/>
</dbReference>
<dbReference type="EC" id="3.2.1.4" evidence="3"/>
<evidence type="ECO:0000256" key="5">
    <source>
        <dbReference type="ARBA" id="ARBA00023001"/>
    </source>
</evidence>
<feature type="chain" id="PRO_5039029593" description="cellulase" evidence="8">
    <location>
        <begin position="22"/>
        <end position="370"/>
    </location>
</feature>
<keyword evidence="7" id="KW-0624">Polysaccharide degradation</keyword>
<comment type="catalytic activity">
    <reaction evidence="1">
        <text>Endohydrolysis of (1-&gt;4)-beta-D-glucosidic linkages in cellulose, lichenin and cereal beta-D-glucans.</text>
        <dbReference type="EC" id="3.2.1.4"/>
    </reaction>
</comment>
<sequence length="370" mass="42014">MMTKRLIALGVLCSSSWLLQAQSTAACPTSWPAWEHFQKQMISAEGRVIDFSDSRHITTSEGQSYALFFALIQNDKALFRRLVKWTEDNLAQGDLASQLPAWLWGETETKEWGVLDSNSASDSDLWIAYTLLEAGRLWHERQYTVLGHLLLQRIADEEMTDLPSFGTVLLPGKVGFATEDAWRLNPSYLPPQLVWRAQHTLPQSAWAEVARHMPDLLIQTAPLGIAPDWVTWQDQQWSYPTATEQIGSYDAIRVYLWIGMLASSPQAHRLQTHFKQALPYVDQQGLPAETLDVLQGKATGQGPIGFSAALLPLFKDTPFGAAQADRLKDVQWEQMGYYNFMLYLFGQGWEEQRYVFDAEGHVIPYWVDCQ</sequence>
<reference evidence="10 12" key="1">
    <citation type="submission" date="2020-03" db="EMBL/GenBank/DDBJ databases">
        <title>Genomic Encyclopedia of Type Strains, Phase IV (KMG-IV): sequencing the most valuable type-strain genomes for metagenomic binning, comparative biology and taxonomic classification.</title>
        <authorList>
            <person name="Goeker M."/>
        </authorList>
    </citation>
    <scope>NUCLEOTIDE SEQUENCE [LARGE SCALE GENOMIC DNA]</scope>
    <source>
        <strain evidence="10 12">DSM 26613</strain>
    </source>
</reference>
<evidence type="ECO:0000256" key="7">
    <source>
        <dbReference type="ARBA" id="ARBA00023326"/>
    </source>
</evidence>
<evidence type="ECO:0000256" key="2">
    <source>
        <dbReference type="ARBA" id="ARBA00009209"/>
    </source>
</evidence>
<comment type="caution">
    <text evidence="9">The sequence shown here is derived from an EMBL/GenBank/DDBJ whole genome shotgun (WGS) entry which is preliminary data.</text>
</comment>
<dbReference type="GO" id="GO:0008810">
    <property type="term" value="F:cellulase activity"/>
    <property type="evidence" value="ECO:0007669"/>
    <property type="project" value="UniProtKB-EC"/>
</dbReference>
<comment type="similarity">
    <text evidence="2">Belongs to the glycosyl hydrolase 8 (cellulase D) family.</text>
</comment>
<dbReference type="PROSITE" id="PS51257">
    <property type="entry name" value="PROKAR_LIPOPROTEIN"/>
    <property type="match status" value="1"/>
</dbReference>
<evidence type="ECO:0000256" key="4">
    <source>
        <dbReference type="ARBA" id="ARBA00022801"/>
    </source>
</evidence>
<evidence type="ECO:0000256" key="8">
    <source>
        <dbReference type="SAM" id="SignalP"/>
    </source>
</evidence>
<keyword evidence="5" id="KW-0136">Cellulose degradation</keyword>
<dbReference type="SUPFAM" id="SSF48208">
    <property type="entry name" value="Six-hairpin glycosidases"/>
    <property type="match status" value="1"/>
</dbReference>
<gene>
    <name evidence="9" type="primary">bcsZ</name>
    <name evidence="10" type="ORF">GGR41_002138</name>
    <name evidence="9" type="ORF">K8U84_05375</name>
</gene>
<dbReference type="Proteomes" id="UP000700248">
    <property type="component" value="Unassembled WGS sequence"/>
</dbReference>
<keyword evidence="4 9" id="KW-0378">Hydrolase</keyword>
<evidence type="ECO:0000313" key="9">
    <source>
        <dbReference type="EMBL" id="HJH23970.1"/>
    </source>
</evidence>
<dbReference type="GO" id="GO:0030245">
    <property type="term" value="P:cellulose catabolic process"/>
    <property type="evidence" value="ECO:0007669"/>
    <property type="project" value="UniProtKB-KW"/>
</dbReference>
<evidence type="ECO:0000256" key="6">
    <source>
        <dbReference type="ARBA" id="ARBA00023295"/>
    </source>
</evidence>
<dbReference type="Proteomes" id="UP000783934">
    <property type="component" value="Unassembled WGS sequence"/>
</dbReference>
<proteinExistence type="inferred from homology"/>
<reference evidence="9" key="2">
    <citation type="journal article" date="2021" name="PeerJ">
        <title>Extensive microbial diversity within the chicken gut microbiome revealed by metagenomics and culture.</title>
        <authorList>
            <person name="Gilroy R."/>
            <person name="Ravi A."/>
            <person name="Getino M."/>
            <person name="Pursley I."/>
            <person name="Horton D.L."/>
            <person name="Alikhan N.F."/>
            <person name="Baker D."/>
            <person name="Gharbi K."/>
            <person name="Hall N."/>
            <person name="Watson M."/>
            <person name="Adriaenssens E.M."/>
            <person name="Foster-Nyarko E."/>
            <person name="Jarju S."/>
            <person name="Secka A."/>
            <person name="Antonio M."/>
            <person name="Oren A."/>
            <person name="Chaudhuri R.R."/>
            <person name="La Ragione R."/>
            <person name="Hildebrand F."/>
            <person name="Pallen M.J."/>
        </authorList>
    </citation>
    <scope>NUCLEOTIDE SEQUENCE</scope>
    <source>
        <strain evidence="9">CHK175-13533</strain>
    </source>
</reference>
<keyword evidence="6 9" id="KW-0326">Glycosidase</keyword>